<comment type="catalytic activity">
    <reaction evidence="6">
        <text>RX + glutathione = an S-substituted glutathione + a halide anion + H(+)</text>
        <dbReference type="Rhea" id="RHEA:16437"/>
        <dbReference type="ChEBI" id="CHEBI:15378"/>
        <dbReference type="ChEBI" id="CHEBI:16042"/>
        <dbReference type="ChEBI" id="CHEBI:17792"/>
        <dbReference type="ChEBI" id="CHEBI:57925"/>
        <dbReference type="ChEBI" id="CHEBI:90779"/>
        <dbReference type="EC" id="2.5.1.18"/>
    </reaction>
</comment>
<feature type="domain" description="GST N-terminal" evidence="7">
    <location>
        <begin position="27"/>
        <end position="108"/>
    </location>
</feature>
<dbReference type="Proteomes" id="UP001107558">
    <property type="component" value="Chromosome 1"/>
</dbReference>
<dbReference type="AlphaFoldDB" id="A0A9J6CKY0"/>
<dbReference type="CDD" id="cd03177">
    <property type="entry name" value="GST_C_Delta_Epsilon"/>
    <property type="match status" value="1"/>
</dbReference>
<keyword evidence="10" id="KW-1185">Reference proteome</keyword>
<comment type="subunit">
    <text evidence="2">Homodimer.</text>
</comment>
<dbReference type="InterPro" id="IPR004046">
    <property type="entry name" value="GST_C"/>
</dbReference>
<evidence type="ECO:0000313" key="9">
    <source>
        <dbReference type="EMBL" id="KAG5682605.1"/>
    </source>
</evidence>
<sequence>MLMYSYTKSFFVSLNSTSKEDRSKMSKTPIYYYHLMSPPSRAGLMIIKELDLNIKLQEIDLLNSENFSEEFTKINPSQTVPSLVDDDFIVCDSHAICLYLIEKYAKNDKLYPKDDIALRTKINDRLFFDASFLFPRGYNIMIPVLMQGQSFIPEENINQFYRAFKVVESFLENSKWIASNDQMTLADIAIFAWMECYTQLFTIEDYPKLTAWLNEMRKLSYYEEANKKGAKLQVETFQRVLENNKKKILNESV</sequence>
<reference evidence="9" key="1">
    <citation type="submission" date="2021-03" db="EMBL/GenBank/DDBJ databases">
        <title>Chromosome level genome of the anhydrobiotic midge Polypedilum vanderplanki.</title>
        <authorList>
            <person name="Yoshida Y."/>
            <person name="Kikawada T."/>
            <person name="Gusev O."/>
        </authorList>
    </citation>
    <scope>NUCLEOTIDE SEQUENCE</scope>
    <source>
        <strain evidence="9">NIAS01</strain>
        <tissue evidence="9">Whole body or cell culture</tissue>
    </source>
</reference>
<evidence type="ECO:0000313" key="10">
    <source>
        <dbReference type="Proteomes" id="UP001107558"/>
    </source>
</evidence>
<dbReference type="InterPro" id="IPR040079">
    <property type="entry name" value="Glutathione_S-Trfase"/>
</dbReference>
<evidence type="ECO:0000256" key="2">
    <source>
        <dbReference type="ARBA" id="ARBA00011738"/>
    </source>
</evidence>
<dbReference type="Pfam" id="PF13417">
    <property type="entry name" value="GST_N_3"/>
    <property type="match status" value="1"/>
</dbReference>
<evidence type="ECO:0000256" key="5">
    <source>
        <dbReference type="ARBA" id="ARBA00041523"/>
    </source>
</evidence>
<dbReference type="InterPro" id="IPR036249">
    <property type="entry name" value="Thioredoxin-like_sf"/>
</dbReference>
<comment type="caution">
    <text evidence="9">The sequence shown here is derived from an EMBL/GenBank/DDBJ whole genome shotgun (WGS) entry which is preliminary data.</text>
</comment>
<feature type="domain" description="GST C-terminal" evidence="8">
    <location>
        <begin position="115"/>
        <end position="238"/>
    </location>
</feature>
<keyword evidence="4" id="KW-0808">Transferase</keyword>
<organism evidence="9 10">
    <name type="scientific">Polypedilum vanderplanki</name>
    <name type="common">Sleeping chironomid midge</name>
    <dbReference type="NCBI Taxonomy" id="319348"/>
    <lineage>
        <taxon>Eukaryota</taxon>
        <taxon>Metazoa</taxon>
        <taxon>Ecdysozoa</taxon>
        <taxon>Arthropoda</taxon>
        <taxon>Hexapoda</taxon>
        <taxon>Insecta</taxon>
        <taxon>Pterygota</taxon>
        <taxon>Neoptera</taxon>
        <taxon>Endopterygota</taxon>
        <taxon>Diptera</taxon>
        <taxon>Nematocera</taxon>
        <taxon>Chironomoidea</taxon>
        <taxon>Chironomidae</taxon>
        <taxon>Chironominae</taxon>
        <taxon>Polypedilum</taxon>
        <taxon>Polypedilum</taxon>
    </lineage>
</organism>
<dbReference type="Gene3D" id="1.20.1050.10">
    <property type="match status" value="1"/>
</dbReference>
<evidence type="ECO:0000256" key="6">
    <source>
        <dbReference type="ARBA" id="ARBA00047960"/>
    </source>
</evidence>
<evidence type="ECO:0000256" key="4">
    <source>
        <dbReference type="ARBA" id="ARBA00022679"/>
    </source>
</evidence>
<evidence type="ECO:0000256" key="1">
    <source>
        <dbReference type="ARBA" id="ARBA00009899"/>
    </source>
</evidence>
<dbReference type="EMBL" id="JADBJN010000001">
    <property type="protein sequence ID" value="KAG5682605.1"/>
    <property type="molecule type" value="Genomic_DNA"/>
</dbReference>
<dbReference type="InterPro" id="IPR010987">
    <property type="entry name" value="Glutathione-S-Trfase_C-like"/>
</dbReference>
<evidence type="ECO:0000259" key="8">
    <source>
        <dbReference type="PROSITE" id="PS50405"/>
    </source>
</evidence>
<dbReference type="GO" id="GO:0004364">
    <property type="term" value="F:glutathione transferase activity"/>
    <property type="evidence" value="ECO:0007669"/>
    <property type="project" value="UniProtKB-EC"/>
</dbReference>
<dbReference type="InterPro" id="IPR036282">
    <property type="entry name" value="Glutathione-S-Trfase_C_sf"/>
</dbReference>
<accession>A0A9J6CKY0</accession>
<dbReference type="OrthoDB" id="2309723at2759"/>
<dbReference type="SUPFAM" id="SSF47616">
    <property type="entry name" value="GST C-terminal domain-like"/>
    <property type="match status" value="1"/>
</dbReference>
<dbReference type="PROSITE" id="PS50405">
    <property type="entry name" value="GST_CTER"/>
    <property type="match status" value="1"/>
</dbReference>
<dbReference type="SFLD" id="SFLDS00019">
    <property type="entry name" value="Glutathione_Transferase_(cytos"/>
    <property type="match status" value="1"/>
</dbReference>
<dbReference type="FunFam" id="3.40.30.10:FF:000208">
    <property type="entry name" value="glutathione S-transferase 1"/>
    <property type="match status" value="1"/>
</dbReference>
<dbReference type="EC" id="2.5.1.18" evidence="3"/>
<comment type="similarity">
    <text evidence="1">Belongs to the GST superfamily. Theta family.</text>
</comment>
<name>A0A9J6CKY0_POLVA</name>
<dbReference type="PROSITE" id="PS50404">
    <property type="entry name" value="GST_NTER"/>
    <property type="match status" value="1"/>
</dbReference>
<dbReference type="PANTHER" id="PTHR43969:SF4">
    <property type="entry name" value="FI01423P-RELATED"/>
    <property type="match status" value="1"/>
</dbReference>
<protein>
    <recommendedName>
        <fullName evidence="3">glutathione transferase</fullName>
        <ecNumber evidence="3">2.5.1.18</ecNumber>
    </recommendedName>
    <alternativeName>
        <fullName evidence="5">GST class-theta</fullName>
    </alternativeName>
</protein>
<dbReference type="SUPFAM" id="SSF52833">
    <property type="entry name" value="Thioredoxin-like"/>
    <property type="match status" value="1"/>
</dbReference>
<dbReference type="Gene3D" id="3.40.30.10">
    <property type="entry name" value="Glutaredoxin"/>
    <property type="match status" value="1"/>
</dbReference>
<dbReference type="FunFam" id="1.20.1050.10:FF:000007">
    <property type="entry name" value="Glutathione S-transferase 1-1"/>
    <property type="match status" value="1"/>
</dbReference>
<dbReference type="InterPro" id="IPR004045">
    <property type="entry name" value="Glutathione_S-Trfase_N"/>
</dbReference>
<dbReference type="Pfam" id="PF00043">
    <property type="entry name" value="GST_C"/>
    <property type="match status" value="1"/>
</dbReference>
<dbReference type="SFLD" id="SFLDG00358">
    <property type="entry name" value="Main_(cytGST)"/>
    <property type="match status" value="1"/>
</dbReference>
<dbReference type="GO" id="GO:0006749">
    <property type="term" value="P:glutathione metabolic process"/>
    <property type="evidence" value="ECO:0007669"/>
    <property type="project" value="TreeGrafter"/>
</dbReference>
<proteinExistence type="inferred from homology"/>
<evidence type="ECO:0000256" key="3">
    <source>
        <dbReference type="ARBA" id="ARBA00012452"/>
    </source>
</evidence>
<gene>
    <name evidence="9" type="ORF">PVAND_011948</name>
</gene>
<dbReference type="PANTHER" id="PTHR43969">
    <property type="entry name" value="GLUTATHIONE S TRANSFERASE D10, ISOFORM A-RELATED"/>
    <property type="match status" value="1"/>
</dbReference>
<dbReference type="SFLD" id="SFLDG01153">
    <property type="entry name" value="Main.4:_Theta-like"/>
    <property type="match status" value="1"/>
</dbReference>
<evidence type="ECO:0000259" key="7">
    <source>
        <dbReference type="PROSITE" id="PS50404"/>
    </source>
</evidence>